<accession>G7K4N2</accession>
<evidence type="ECO:0000256" key="4">
    <source>
        <dbReference type="ARBA" id="ARBA00013229"/>
    </source>
</evidence>
<dbReference type="AlphaFoldDB" id="G7K4N2"/>
<dbReference type="Proteomes" id="UP000002051">
    <property type="component" value="Chromosome 5"/>
</dbReference>
<dbReference type="eggNOG" id="ENOG502QS8M">
    <property type="taxonomic scope" value="Eukaryota"/>
</dbReference>
<dbReference type="PANTHER" id="PTHR31321">
    <property type="entry name" value="ACYL-COA THIOESTER HYDROLASE YBHC-RELATED"/>
    <property type="match status" value="1"/>
</dbReference>
<evidence type="ECO:0000256" key="3">
    <source>
        <dbReference type="ARBA" id="ARBA00008891"/>
    </source>
</evidence>
<evidence type="ECO:0000256" key="8">
    <source>
        <dbReference type="ARBA" id="ARBA00022801"/>
    </source>
</evidence>
<name>G7K4N2_MEDTR</name>
<dbReference type="HOGENOM" id="CLU_012243_3_3_1"/>
<dbReference type="Gramene" id="rna33585">
    <property type="protein sequence ID" value="RHN57987.1"/>
    <property type="gene ID" value="gene33585"/>
</dbReference>
<comment type="pathway">
    <text evidence="2">Glycan metabolism; pectin degradation; 2-dehydro-3-deoxy-D-gluconate from pectin: step 1/5.</text>
</comment>
<feature type="signal peptide" evidence="10">
    <location>
        <begin position="1"/>
        <end position="24"/>
    </location>
</feature>
<dbReference type="EMBL" id="PSQE01000005">
    <property type="protein sequence ID" value="RHN57987.1"/>
    <property type="molecule type" value="Genomic_DNA"/>
</dbReference>
<evidence type="ECO:0000313" key="16">
    <source>
        <dbReference type="Proteomes" id="UP000265566"/>
    </source>
</evidence>
<dbReference type="SUPFAM" id="SSF51126">
    <property type="entry name" value="Pectin lyase-like"/>
    <property type="match status" value="1"/>
</dbReference>
<proteinExistence type="inferred from homology"/>
<dbReference type="Gene3D" id="2.160.20.10">
    <property type="entry name" value="Single-stranded right-handed beta-helix, Pectin lyase-like"/>
    <property type="match status" value="1"/>
</dbReference>
<dbReference type="PaxDb" id="3880-AET00748"/>
<dbReference type="Proteomes" id="UP000265566">
    <property type="component" value="Chromosome 5"/>
</dbReference>
<dbReference type="STRING" id="3880.G7K4N2"/>
<dbReference type="GO" id="GO:0030599">
    <property type="term" value="F:pectinesterase activity"/>
    <property type="evidence" value="ECO:0000318"/>
    <property type="project" value="GO_Central"/>
</dbReference>
<keyword evidence="9" id="KW-0063">Aspartyl esterase</keyword>
<dbReference type="KEGG" id="mtr:11427397"/>
<feature type="chain" id="PRO_5014573344" description="pectinesterase" evidence="10">
    <location>
        <begin position="25"/>
        <end position="359"/>
    </location>
</feature>
<dbReference type="GO" id="GO:0045490">
    <property type="term" value="P:pectin catabolic process"/>
    <property type="evidence" value="ECO:0000318"/>
    <property type="project" value="GO_Central"/>
</dbReference>
<evidence type="ECO:0000256" key="9">
    <source>
        <dbReference type="ARBA" id="ARBA00023085"/>
    </source>
</evidence>
<dbReference type="OMA" id="WHSRASD"/>
<dbReference type="GO" id="GO:0042545">
    <property type="term" value="P:cell wall modification"/>
    <property type="evidence" value="ECO:0007669"/>
    <property type="project" value="InterPro"/>
</dbReference>
<keyword evidence="7 10" id="KW-0732">Signal</keyword>
<feature type="domain" description="Pectinesterase catalytic" evidence="11">
    <location>
        <begin position="61"/>
        <end position="354"/>
    </location>
</feature>
<reference evidence="14" key="3">
    <citation type="submission" date="2015-04" db="UniProtKB">
        <authorList>
            <consortium name="EnsemblPlants"/>
        </authorList>
    </citation>
    <scope>IDENTIFICATION</scope>
    <source>
        <strain evidence="14">cv. Jemalong A17</strain>
    </source>
</reference>
<dbReference type="InterPro" id="IPR011050">
    <property type="entry name" value="Pectin_lyase_fold/virulence"/>
</dbReference>
<dbReference type="UniPathway" id="UPA00545">
    <property type="reaction ID" value="UER00823"/>
</dbReference>
<evidence type="ECO:0000259" key="11">
    <source>
        <dbReference type="Pfam" id="PF01095"/>
    </source>
</evidence>
<dbReference type="FunFam" id="2.160.20.10:FF:000008">
    <property type="entry name" value="Pectinesterase"/>
    <property type="match status" value="1"/>
</dbReference>
<evidence type="ECO:0000256" key="2">
    <source>
        <dbReference type="ARBA" id="ARBA00005184"/>
    </source>
</evidence>
<comment type="similarity">
    <text evidence="3">Belongs to the pectinesterase family.</text>
</comment>
<evidence type="ECO:0000313" key="14">
    <source>
        <dbReference type="EnsemblPlants" id="AET00748"/>
    </source>
</evidence>
<evidence type="ECO:0000256" key="1">
    <source>
        <dbReference type="ARBA" id="ARBA00004191"/>
    </source>
</evidence>
<dbReference type="InterPro" id="IPR012334">
    <property type="entry name" value="Pectin_lyas_fold"/>
</dbReference>
<evidence type="ECO:0000256" key="7">
    <source>
        <dbReference type="ARBA" id="ARBA00022729"/>
    </source>
</evidence>
<dbReference type="Pfam" id="PF01095">
    <property type="entry name" value="Pectinesterase"/>
    <property type="match status" value="1"/>
</dbReference>
<reference evidence="12 15" key="2">
    <citation type="journal article" date="2014" name="BMC Genomics">
        <title>An improved genome release (version Mt4.0) for the model legume Medicago truncatula.</title>
        <authorList>
            <person name="Tang H."/>
            <person name="Krishnakumar V."/>
            <person name="Bidwell S."/>
            <person name="Rosen B."/>
            <person name="Chan A."/>
            <person name="Zhou S."/>
            <person name="Gentzbittel L."/>
            <person name="Childs K.L."/>
            <person name="Yandell M."/>
            <person name="Gundlach H."/>
            <person name="Mayer K.F."/>
            <person name="Schwartz D.C."/>
            <person name="Town C.D."/>
        </authorList>
    </citation>
    <scope>GENOME REANNOTATION</scope>
    <source>
        <strain evidence="14 15">cv. Jemalong A17</strain>
    </source>
</reference>
<reference evidence="12 15" key="1">
    <citation type="journal article" date="2011" name="Nature">
        <title>The Medicago genome provides insight into the evolution of rhizobial symbioses.</title>
        <authorList>
            <person name="Young N.D."/>
            <person name="Debelle F."/>
            <person name="Oldroyd G.E."/>
            <person name="Geurts R."/>
            <person name="Cannon S.B."/>
            <person name="Udvardi M.K."/>
            <person name="Benedito V.A."/>
            <person name="Mayer K.F."/>
            <person name="Gouzy J."/>
            <person name="Schoof H."/>
            <person name="Van de Peer Y."/>
            <person name="Proost S."/>
            <person name="Cook D.R."/>
            <person name="Meyers B.C."/>
            <person name="Spannagl M."/>
            <person name="Cheung F."/>
            <person name="De Mita S."/>
            <person name="Krishnakumar V."/>
            <person name="Gundlach H."/>
            <person name="Zhou S."/>
            <person name="Mudge J."/>
            <person name="Bharti A.K."/>
            <person name="Murray J.D."/>
            <person name="Naoumkina M.A."/>
            <person name="Rosen B."/>
            <person name="Silverstein K.A."/>
            <person name="Tang H."/>
            <person name="Rombauts S."/>
            <person name="Zhao P.X."/>
            <person name="Zhou P."/>
            <person name="Barbe V."/>
            <person name="Bardou P."/>
            <person name="Bechner M."/>
            <person name="Bellec A."/>
            <person name="Berger A."/>
            <person name="Berges H."/>
            <person name="Bidwell S."/>
            <person name="Bisseling T."/>
            <person name="Choisne N."/>
            <person name="Couloux A."/>
            <person name="Denny R."/>
            <person name="Deshpande S."/>
            <person name="Dai X."/>
            <person name="Doyle J.J."/>
            <person name="Dudez A.M."/>
            <person name="Farmer A.D."/>
            <person name="Fouteau S."/>
            <person name="Franken C."/>
            <person name="Gibelin C."/>
            <person name="Gish J."/>
            <person name="Goldstein S."/>
            <person name="Gonzalez A.J."/>
            <person name="Green P.J."/>
            <person name="Hallab A."/>
            <person name="Hartog M."/>
            <person name="Hua A."/>
            <person name="Humphray S.J."/>
            <person name="Jeong D.H."/>
            <person name="Jing Y."/>
            <person name="Jocker A."/>
            <person name="Kenton S.M."/>
            <person name="Kim D.J."/>
            <person name="Klee K."/>
            <person name="Lai H."/>
            <person name="Lang C."/>
            <person name="Lin S."/>
            <person name="Macmil S.L."/>
            <person name="Magdelenat G."/>
            <person name="Matthews L."/>
            <person name="McCorrison J."/>
            <person name="Monaghan E.L."/>
            <person name="Mun J.H."/>
            <person name="Najar F.Z."/>
            <person name="Nicholson C."/>
            <person name="Noirot C."/>
            <person name="O'Bleness M."/>
            <person name="Paule C.R."/>
            <person name="Poulain J."/>
            <person name="Prion F."/>
            <person name="Qin B."/>
            <person name="Qu C."/>
            <person name="Retzel E.F."/>
            <person name="Riddle C."/>
            <person name="Sallet E."/>
            <person name="Samain S."/>
            <person name="Samson N."/>
            <person name="Sanders I."/>
            <person name="Saurat O."/>
            <person name="Scarpelli C."/>
            <person name="Schiex T."/>
            <person name="Segurens B."/>
            <person name="Severin A.J."/>
            <person name="Sherrier D.J."/>
            <person name="Shi R."/>
            <person name="Sims S."/>
            <person name="Singer S.R."/>
            <person name="Sinharoy S."/>
            <person name="Sterck L."/>
            <person name="Viollet A."/>
            <person name="Wang B.B."/>
            <person name="Wang K."/>
            <person name="Wang M."/>
            <person name="Wang X."/>
            <person name="Warfsmann J."/>
            <person name="Weissenbach J."/>
            <person name="White D.D."/>
            <person name="White J.D."/>
            <person name="Wiley G.B."/>
            <person name="Wincker P."/>
            <person name="Xing Y."/>
            <person name="Yang L."/>
            <person name="Yao Z."/>
            <person name="Ying F."/>
            <person name="Zhai J."/>
            <person name="Zhou L."/>
            <person name="Zuber A."/>
            <person name="Denarie J."/>
            <person name="Dixon R.A."/>
            <person name="May G.D."/>
            <person name="Schwartz D.C."/>
            <person name="Rogers J."/>
            <person name="Quetier F."/>
            <person name="Town C.D."/>
            <person name="Roe B.A."/>
        </authorList>
    </citation>
    <scope>NUCLEOTIDE SEQUENCE [LARGE SCALE GENOMIC DNA]</scope>
    <source>
        <strain evidence="12">A17</strain>
        <strain evidence="14 15">cv. Jemalong A17</strain>
    </source>
</reference>
<reference evidence="16" key="4">
    <citation type="journal article" date="2018" name="Nat. Plants">
        <title>Whole-genome landscape of Medicago truncatula symbiotic genes.</title>
        <authorList>
            <person name="Pecrix Y."/>
            <person name="Staton S.E."/>
            <person name="Sallet E."/>
            <person name="Lelandais-Briere C."/>
            <person name="Moreau S."/>
            <person name="Carrere S."/>
            <person name="Blein T."/>
            <person name="Jardinaud M.F."/>
            <person name="Latrasse D."/>
            <person name="Zouine M."/>
            <person name="Zahm M."/>
            <person name="Kreplak J."/>
            <person name="Mayjonade B."/>
            <person name="Satge C."/>
            <person name="Perez M."/>
            <person name="Cauet S."/>
            <person name="Marande W."/>
            <person name="Chantry-Darmon C."/>
            <person name="Lopez-Roques C."/>
            <person name="Bouchez O."/>
            <person name="Berard A."/>
            <person name="Debelle F."/>
            <person name="Munos S."/>
            <person name="Bendahmane A."/>
            <person name="Berges H."/>
            <person name="Niebel A."/>
            <person name="Buitink J."/>
            <person name="Frugier F."/>
            <person name="Benhamed M."/>
            <person name="Crespi M."/>
            <person name="Gouzy J."/>
            <person name="Gamas P."/>
        </authorList>
    </citation>
    <scope>NUCLEOTIDE SEQUENCE [LARGE SCALE GENOMIC DNA]</scope>
    <source>
        <strain evidence="16">cv. Jemalong A17</strain>
    </source>
</reference>
<keyword evidence="8 13" id="KW-0378">Hydrolase</keyword>
<protein>
    <recommendedName>
        <fullName evidence="4">pectinesterase</fullName>
        <ecNumber evidence="4">3.1.1.11</ecNumber>
    </recommendedName>
</protein>
<sequence length="359" mass="40276">MMLSCRVVVVLFVMVFVEVDLAECVKGGVRNYISWEDLIVNEQRLVVKKSNNVQNNVVRVIVVDRNGKGDSKTVQGAVDLVPNGNKQRVKIYIFPGTYRERVFVPKTKPYISFIGRRNLTASPVITWNSKSSDRGPNGQELGTYGSATVAVESNFFCATEITFENTVVASPGGRGMQAVALRVDSDRAMFYKVKIKGTQDTLLDNTGTHYFYKCLIQGKVDFIFGNAKSLYEKCRLQSIAENYGAIAAHHRDSPLQDTGFSFVGCSIRGTGKVYLGRAWGDYSRVIYSNCHMDDIITPEGWSSWNHPERNKTAVFGEFKCHGIGANIKKRVPWSKQFSYGEAKPFLDINFINGNQWLRL</sequence>
<dbReference type="PANTHER" id="PTHR31321:SF31">
    <property type="entry name" value="PECTINESTERASE QRT1"/>
    <property type="match status" value="1"/>
</dbReference>
<dbReference type="InterPro" id="IPR000070">
    <property type="entry name" value="Pectinesterase_cat"/>
</dbReference>
<reference evidence="13" key="5">
    <citation type="journal article" date="2018" name="Nat. Plants">
        <title>Whole-genome landscape of Medicago truncatula symbiotic genes.</title>
        <authorList>
            <person name="Pecrix Y."/>
            <person name="Gamas P."/>
            <person name="Carrere S."/>
        </authorList>
    </citation>
    <scope>NUCLEOTIDE SEQUENCE</scope>
    <source>
        <tissue evidence="13">Leaves</tissue>
    </source>
</reference>
<evidence type="ECO:0000313" key="15">
    <source>
        <dbReference type="Proteomes" id="UP000002051"/>
    </source>
</evidence>
<evidence type="ECO:0000256" key="10">
    <source>
        <dbReference type="SAM" id="SignalP"/>
    </source>
</evidence>
<evidence type="ECO:0000313" key="13">
    <source>
        <dbReference type="EMBL" id="RHN57987.1"/>
    </source>
</evidence>
<dbReference type="OrthoDB" id="2019149at2759"/>
<evidence type="ECO:0000313" key="12">
    <source>
        <dbReference type="EMBL" id="AET00748.1"/>
    </source>
</evidence>
<organism evidence="12 15">
    <name type="scientific">Medicago truncatula</name>
    <name type="common">Barrel medic</name>
    <name type="synonym">Medicago tribuloides</name>
    <dbReference type="NCBI Taxonomy" id="3880"/>
    <lineage>
        <taxon>Eukaryota</taxon>
        <taxon>Viridiplantae</taxon>
        <taxon>Streptophyta</taxon>
        <taxon>Embryophyta</taxon>
        <taxon>Tracheophyta</taxon>
        <taxon>Spermatophyta</taxon>
        <taxon>Magnoliopsida</taxon>
        <taxon>eudicotyledons</taxon>
        <taxon>Gunneridae</taxon>
        <taxon>Pentapetalae</taxon>
        <taxon>rosids</taxon>
        <taxon>fabids</taxon>
        <taxon>Fabales</taxon>
        <taxon>Fabaceae</taxon>
        <taxon>Papilionoideae</taxon>
        <taxon>50 kb inversion clade</taxon>
        <taxon>NPAAA clade</taxon>
        <taxon>Hologalegina</taxon>
        <taxon>IRL clade</taxon>
        <taxon>Trifolieae</taxon>
        <taxon>Medicago</taxon>
    </lineage>
</organism>
<dbReference type="EMBL" id="CM001221">
    <property type="protein sequence ID" value="AET00748.1"/>
    <property type="molecule type" value="Genomic_DNA"/>
</dbReference>
<keyword evidence="5" id="KW-0134">Cell wall</keyword>
<comment type="subcellular location">
    <subcellularLocation>
        <location evidence="1">Secreted</location>
        <location evidence="1">Cell wall</location>
    </subcellularLocation>
</comment>
<keyword evidence="15" id="KW-1185">Reference proteome</keyword>
<evidence type="ECO:0000256" key="6">
    <source>
        <dbReference type="ARBA" id="ARBA00022525"/>
    </source>
</evidence>
<evidence type="ECO:0000256" key="5">
    <source>
        <dbReference type="ARBA" id="ARBA00022512"/>
    </source>
</evidence>
<keyword evidence="6" id="KW-0964">Secreted</keyword>
<dbReference type="EC" id="3.1.1.11" evidence="4"/>
<gene>
    <name evidence="14" type="primary">11427397</name>
    <name evidence="12" type="ordered locus">MTR_5g095490</name>
    <name evidence="13" type="ORF">MtrunA17_Chr5g0446301</name>
</gene>
<dbReference type="EnsemblPlants" id="AET00748">
    <property type="protein sequence ID" value="AET00748"/>
    <property type="gene ID" value="MTR_5g095490"/>
</dbReference>